<evidence type="ECO:0000313" key="2">
    <source>
        <dbReference type="Proteomes" id="UP000050898"/>
    </source>
</evidence>
<dbReference type="AlphaFoldDB" id="A0A0R2EDB2"/>
<comment type="caution">
    <text evidence="1">The sequence shown here is derived from an EMBL/GenBank/DDBJ whole genome shotgun (WGS) entry which is preliminary data.</text>
</comment>
<organism evidence="1 2">
    <name type="scientific">Liquorilactobacillus mali KCTC 3596 = DSM 20444</name>
    <dbReference type="NCBI Taxonomy" id="1046596"/>
    <lineage>
        <taxon>Bacteria</taxon>
        <taxon>Bacillati</taxon>
        <taxon>Bacillota</taxon>
        <taxon>Bacilli</taxon>
        <taxon>Lactobacillales</taxon>
        <taxon>Lactobacillaceae</taxon>
        <taxon>Liquorilactobacillus</taxon>
    </lineage>
</organism>
<dbReference type="EMBL" id="AYYH01000006">
    <property type="protein sequence ID" value="KRN10778.1"/>
    <property type="molecule type" value="Genomic_DNA"/>
</dbReference>
<keyword evidence="2" id="KW-1185">Reference proteome</keyword>
<proteinExistence type="predicted"/>
<dbReference type="RefSeq" id="WP_010078257.1">
    <property type="nucleotide sequence ID" value="NZ_AYYH01000006.1"/>
</dbReference>
<evidence type="ECO:0000313" key="1">
    <source>
        <dbReference type="EMBL" id="KRN10778.1"/>
    </source>
</evidence>
<sequence>MQNRMDDLLENLIEDEFSLEILNYLKNNNIAVDISENDILMNSERDIITMYYILNCYKKCELEAVVECISKCELYDIENMVVENIHDFEWCFGTQQFPNPFLQITASEIKELTSLMSNEHISNFIHSELKNCYRFGVISTSRMLLKFLSRLKAHKNTKILI</sequence>
<protein>
    <submittedName>
        <fullName evidence="1">Uncharacterized protein</fullName>
    </submittedName>
</protein>
<dbReference type="PATRIC" id="fig|1046596.6.peg.2119"/>
<accession>A0A0R2EDB2</accession>
<name>A0A0R2EDB2_9LACO</name>
<dbReference type="Proteomes" id="UP000050898">
    <property type="component" value="Unassembled WGS sequence"/>
</dbReference>
<gene>
    <name evidence="1" type="ORF">FD00_GL002020</name>
</gene>
<reference evidence="1 2" key="1">
    <citation type="journal article" date="2015" name="Genome Announc.">
        <title>Expanding the biotechnology potential of lactobacilli through comparative genomics of 213 strains and associated genera.</title>
        <authorList>
            <person name="Sun Z."/>
            <person name="Harris H.M."/>
            <person name="McCann A."/>
            <person name="Guo C."/>
            <person name="Argimon S."/>
            <person name="Zhang W."/>
            <person name="Yang X."/>
            <person name="Jeffery I.B."/>
            <person name="Cooney J.C."/>
            <person name="Kagawa T.F."/>
            <person name="Liu W."/>
            <person name="Song Y."/>
            <person name="Salvetti E."/>
            <person name="Wrobel A."/>
            <person name="Rasinkangas P."/>
            <person name="Parkhill J."/>
            <person name="Rea M.C."/>
            <person name="O'Sullivan O."/>
            <person name="Ritari J."/>
            <person name="Douillard F.P."/>
            <person name="Paul Ross R."/>
            <person name="Yang R."/>
            <person name="Briner A.E."/>
            <person name="Felis G.E."/>
            <person name="de Vos W.M."/>
            <person name="Barrangou R."/>
            <person name="Klaenhammer T.R."/>
            <person name="Caufield P.W."/>
            <person name="Cui Y."/>
            <person name="Zhang H."/>
            <person name="O'Toole P.W."/>
        </authorList>
    </citation>
    <scope>NUCLEOTIDE SEQUENCE [LARGE SCALE GENOMIC DNA]</scope>
    <source>
        <strain evidence="1 2">DSM 20444</strain>
    </source>
</reference>